<evidence type="ECO:0000256" key="1">
    <source>
        <dbReference type="SAM" id="Phobius"/>
    </source>
</evidence>
<evidence type="ECO:0000313" key="2">
    <source>
        <dbReference type="EMBL" id="OJT15067.1"/>
    </source>
</evidence>
<keyword evidence="1" id="KW-0812">Transmembrane</keyword>
<keyword evidence="1" id="KW-0472">Membrane</keyword>
<accession>A0A1M2W5E2</accession>
<keyword evidence="3" id="KW-1185">Reference proteome</keyword>
<protein>
    <submittedName>
        <fullName evidence="2">Uncharacterized protein</fullName>
    </submittedName>
</protein>
<dbReference type="EMBL" id="MNAD01000199">
    <property type="protein sequence ID" value="OJT15067.1"/>
    <property type="molecule type" value="Genomic_DNA"/>
</dbReference>
<gene>
    <name evidence="2" type="ORF">TRAPUB_8324</name>
</gene>
<dbReference type="OrthoDB" id="2734283at2759"/>
<reference evidence="2 3" key="1">
    <citation type="submission" date="2016-10" db="EMBL/GenBank/DDBJ databases">
        <title>Genome sequence of the basidiomycete white-rot fungus Trametes pubescens.</title>
        <authorList>
            <person name="Makela M.R."/>
            <person name="Granchi Z."/>
            <person name="Peng M."/>
            <person name="De Vries R.P."/>
            <person name="Grigoriev I."/>
            <person name="Riley R."/>
            <person name="Hilden K."/>
        </authorList>
    </citation>
    <scope>NUCLEOTIDE SEQUENCE [LARGE SCALE GENOMIC DNA]</scope>
    <source>
        <strain evidence="2 3">FBCC735</strain>
    </source>
</reference>
<comment type="caution">
    <text evidence="2">The sequence shown here is derived from an EMBL/GenBank/DDBJ whole genome shotgun (WGS) entry which is preliminary data.</text>
</comment>
<dbReference type="AlphaFoldDB" id="A0A1M2W5E2"/>
<dbReference type="Proteomes" id="UP000184267">
    <property type="component" value="Unassembled WGS sequence"/>
</dbReference>
<organism evidence="2 3">
    <name type="scientific">Trametes pubescens</name>
    <name type="common">White-rot fungus</name>
    <dbReference type="NCBI Taxonomy" id="154538"/>
    <lineage>
        <taxon>Eukaryota</taxon>
        <taxon>Fungi</taxon>
        <taxon>Dikarya</taxon>
        <taxon>Basidiomycota</taxon>
        <taxon>Agaricomycotina</taxon>
        <taxon>Agaricomycetes</taxon>
        <taxon>Polyporales</taxon>
        <taxon>Polyporaceae</taxon>
        <taxon>Trametes</taxon>
    </lineage>
</organism>
<sequence length="350" mass="38755">MDGPATSPAPSLASDLTPVSSQVQAPWVHPTMHPAPAWIPQVQSPLSLPAPFARMTPMQPGPTPYMPPMAYPGMPPYAYHANWSYPELYRDMATAAGLGMGTPYRNPFVGSRATEAYHFAPFAPAVSSLSNSAVGGILDAMETPPSDPRGFQRDIEQTLPSGHAIGEAIEWKPTWAVFHLKAFRGLQCQVIEVHCGWDDEELLKALKKAYKALRGWHRGCLSPKELSHATRVSVNDAFIYPQRVGPGRTTPHRNKRLRYLLAHPEHVRGEHAFMRALTESPTQGVEFVERWNLWAVSAVVLSLALVSLSIALAYGWFTGDWPNGFTIASFFSQTFAQILVLVCLLEYYEF</sequence>
<name>A0A1M2W5E2_TRAPU</name>
<proteinExistence type="predicted"/>
<feature type="transmembrane region" description="Helical" evidence="1">
    <location>
        <begin position="323"/>
        <end position="348"/>
    </location>
</feature>
<keyword evidence="1" id="KW-1133">Transmembrane helix</keyword>
<evidence type="ECO:0000313" key="3">
    <source>
        <dbReference type="Proteomes" id="UP000184267"/>
    </source>
</evidence>
<feature type="transmembrane region" description="Helical" evidence="1">
    <location>
        <begin position="293"/>
        <end position="317"/>
    </location>
</feature>
<dbReference type="STRING" id="154538.A0A1M2W5E2"/>